<dbReference type="Proteomes" id="UP000195442">
    <property type="component" value="Unassembled WGS sequence"/>
</dbReference>
<dbReference type="GO" id="GO:0000150">
    <property type="term" value="F:DNA strand exchange activity"/>
    <property type="evidence" value="ECO:0007669"/>
    <property type="project" value="InterPro"/>
</dbReference>
<keyword evidence="3" id="KW-1185">Reference proteome</keyword>
<dbReference type="Pfam" id="PF00239">
    <property type="entry name" value="Resolvase"/>
    <property type="match status" value="1"/>
</dbReference>
<sequence length="45" mass="4895">MFFGIFAALAEFDRELIAERTQAGLVAARLGGEKVGGRVKWIDPS</sequence>
<evidence type="ECO:0000313" key="2">
    <source>
        <dbReference type="EMBL" id="SJM91502.1"/>
    </source>
</evidence>
<dbReference type="InterPro" id="IPR006119">
    <property type="entry name" value="Resolv_N"/>
</dbReference>
<dbReference type="Gene3D" id="6.10.250.10">
    <property type="match status" value="1"/>
</dbReference>
<reference evidence="3" key="1">
    <citation type="submission" date="2017-02" db="EMBL/GenBank/DDBJ databases">
        <authorList>
            <person name="Daims H."/>
        </authorList>
    </citation>
    <scope>NUCLEOTIDE SEQUENCE [LARGE SCALE GENOMIC DNA]</scope>
</reference>
<dbReference type="AlphaFoldDB" id="A0A1R4H5G5"/>
<dbReference type="InterPro" id="IPR036162">
    <property type="entry name" value="Resolvase-like_N_sf"/>
</dbReference>
<accession>A0A1R4H5G5</accession>
<dbReference type="SUPFAM" id="SSF53041">
    <property type="entry name" value="Resolvase-like"/>
    <property type="match status" value="1"/>
</dbReference>
<evidence type="ECO:0000259" key="1">
    <source>
        <dbReference type="PROSITE" id="PS51736"/>
    </source>
</evidence>
<dbReference type="RefSeq" id="WP_306298222.1">
    <property type="nucleotide sequence ID" value="NZ_FUKJ01000143.1"/>
</dbReference>
<proteinExistence type="predicted"/>
<gene>
    <name evidence="2" type="ORF">CRENPOLYSF2_2270003</name>
</gene>
<feature type="domain" description="Resolvase/invertase-type recombinase catalytic" evidence="1">
    <location>
        <begin position="1"/>
        <end position="32"/>
    </location>
</feature>
<evidence type="ECO:0000313" key="3">
    <source>
        <dbReference type="Proteomes" id="UP000195442"/>
    </source>
</evidence>
<dbReference type="PROSITE" id="PS51736">
    <property type="entry name" value="RECOMBINASES_3"/>
    <property type="match status" value="1"/>
</dbReference>
<dbReference type="EMBL" id="FUKJ01000143">
    <property type="protein sequence ID" value="SJM91502.1"/>
    <property type="molecule type" value="Genomic_DNA"/>
</dbReference>
<protein>
    <submittedName>
        <fullName evidence="2">Site-specific DNA recombinase e14 prophage</fullName>
    </submittedName>
</protein>
<organism evidence="2 3">
    <name type="scientific">Crenothrix polyspora</name>
    <dbReference type="NCBI Taxonomy" id="360316"/>
    <lineage>
        <taxon>Bacteria</taxon>
        <taxon>Pseudomonadati</taxon>
        <taxon>Pseudomonadota</taxon>
        <taxon>Gammaproteobacteria</taxon>
        <taxon>Methylococcales</taxon>
        <taxon>Crenotrichaceae</taxon>
        <taxon>Crenothrix</taxon>
    </lineage>
</organism>
<dbReference type="GO" id="GO:0003677">
    <property type="term" value="F:DNA binding"/>
    <property type="evidence" value="ECO:0007669"/>
    <property type="project" value="InterPro"/>
</dbReference>
<name>A0A1R4H5G5_9GAMM</name>